<feature type="transmembrane region" description="Helical" evidence="10">
    <location>
        <begin position="138"/>
        <end position="155"/>
    </location>
</feature>
<keyword evidence="8 10" id="KW-0472">Membrane</keyword>
<evidence type="ECO:0000256" key="2">
    <source>
        <dbReference type="ARBA" id="ARBA00022448"/>
    </source>
</evidence>
<feature type="transmembrane region" description="Helical" evidence="10">
    <location>
        <begin position="53"/>
        <end position="78"/>
    </location>
</feature>
<accession>A0A381SBN7</accession>
<feature type="transmembrane region" description="Helical" evidence="10">
    <location>
        <begin position="282"/>
        <end position="302"/>
    </location>
</feature>
<evidence type="ECO:0000256" key="3">
    <source>
        <dbReference type="ARBA" id="ARBA00022449"/>
    </source>
</evidence>
<feature type="transmembrane region" description="Helical" evidence="10">
    <location>
        <begin position="20"/>
        <end position="41"/>
    </location>
</feature>
<evidence type="ECO:0000256" key="10">
    <source>
        <dbReference type="SAM" id="Phobius"/>
    </source>
</evidence>
<feature type="transmembrane region" description="Helical" evidence="10">
    <location>
        <begin position="98"/>
        <end position="118"/>
    </location>
</feature>
<comment type="subcellular location">
    <subcellularLocation>
        <location evidence="1">Cell membrane</location>
        <topology evidence="1">Multi-pass membrane protein</topology>
    </subcellularLocation>
</comment>
<feature type="transmembrane region" description="Helical" evidence="10">
    <location>
        <begin position="421"/>
        <end position="442"/>
    </location>
</feature>
<feature type="transmembrane region" description="Helical" evidence="10">
    <location>
        <begin position="167"/>
        <end position="186"/>
    </location>
</feature>
<dbReference type="InterPro" id="IPR048279">
    <property type="entry name" value="MdtK-like"/>
</dbReference>
<keyword evidence="2" id="KW-0813">Transport</keyword>
<dbReference type="EMBL" id="UINC01002909">
    <property type="protein sequence ID" value="SVA01502.1"/>
    <property type="molecule type" value="Genomic_DNA"/>
</dbReference>
<gene>
    <name evidence="11" type="ORF">METZ01_LOCUS54356</name>
</gene>
<dbReference type="CDD" id="cd13131">
    <property type="entry name" value="MATE_NorM_like"/>
    <property type="match status" value="1"/>
</dbReference>
<evidence type="ECO:0000256" key="7">
    <source>
        <dbReference type="ARBA" id="ARBA00023065"/>
    </source>
</evidence>
<evidence type="ECO:0000256" key="9">
    <source>
        <dbReference type="ARBA" id="ARBA00031636"/>
    </source>
</evidence>
<keyword evidence="6 10" id="KW-1133">Transmembrane helix</keyword>
<evidence type="ECO:0000256" key="8">
    <source>
        <dbReference type="ARBA" id="ARBA00023136"/>
    </source>
</evidence>
<evidence type="ECO:0000256" key="1">
    <source>
        <dbReference type="ARBA" id="ARBA00004651"/>
    </source>
</evidence>
<feature type="transmembrane region" description="Helical" evidence="10">
    <location>
        <begin position="322"/>
        <end position="342"/>
    </location>
</feature>
<evidence type="ECO:0000256" key="5">
    <source>
        <dbReference type="ARBA" id="ARBA00022692"/>
    </source>
</evidence>
<feature type="transmembrane region" description="Helical" evidence="10">
    <location>
        <begin position="393"/>
        <end position="415"/>
    </location>
</feature>
<dbReference type="PIRSF" id="PIRSF006603">
    <property type="entry name" value="DinF"/>
    <property type="match status" value="1"/>
</dbReference>
<dbReference type="AlphaFoldDB" id="A0A381SBN7"/>
<keyword evidence="3" id="KW-0050">Antiport</keyword>
<keyword evidence="7" id="KW-0406">Ion transport</keyword>
<dbReference type="NCBIfam" id="TIGR00797">
    <property type="entry name" value="matE"/>
    <property type="match status" value="1"/>
</dbReference>
<feature type="transmembrane region" description="Helical" evidence="10">
    <location>
        <begin position="198"/>
        <end position="218"/>
    </location>
</feature>
<organism evidence="11">
    <name type="scientific">marine metagenome</name>
    <dbReference type="NCBI Taxonomy" id="408172"/>
    <lineage>
        <taxon>unclassified sequences</taxon>
        <taxon>metagenomes</taxon>
        <taxon>ecological metagenomes</taxon>
    </lineage>
</organism>
<sequence length="468" mass="49991">MRISVSRQEIVSEIKGLLSLGLPITVTQLLQVGYTTAAVIMTGRVGATELAAVGLGATLSIFVYLGCMGLLLALSPIIAQHQGAGHAAGIRRSFQQGLWLALIVGLFGWWLLGHISAITRLMQVDANVIPLVEDYLEVAAWGMPPTCIYFVFRFLCEGTGHSRPMMIVQLFLLPLAVFLNWVLIFGNFGSPVLGVRGAALSSTVCLTLSAVCMGGYLLKAARFQHLFLFRKIGFPDLGEIGRTVRLGLPIAVTLVLDSGFFSVLSLVMGQLGGIALAAHQVAINYATLVYMIPVGLSSATMVRVGQSIGRRQVAEARFRGCLGIVTVVVLLIPFSILVALAPEFVIHIYTRDSAVIPVANMLLAVAVGFIVMDGVKIVGEGALRGLKEMTSPMVISALSIWLVGFPAAWLLGIYWDVGPAGLWYGMVLGMAVAAMLMSVRFLTRANQLLRSPVVAKNGNSNPDSPVNV</sequence>
<dbReference type="PANTHER" id="PTHR43298">
    <property type="entry name" value="MULTIDRUG RESISTANCE PROTEIN NORM-RELATED"/>
    <property type="match status" value="1"/>
</dbReference>
<keyword evidence="5 10" id="KW-0812">Transmembrane</keyword>
<feature type="transmembrane region" description="Helical" evidence="10">
    <location>
        <begin position="250"/>
        <end position="276"/>
    </location>
</feature>
<dbReference type="GO" id="GO:0005886">
    <property type="term" value="C:plasma membrane"/>
    <property type="evidence" value="ECO:0007669"/>
    <property type="project" value="UniProtKB-SubCell"/>
</dbReference>
<dbReference type="GO" id="GO:0015297">
    <property type="term" value="F:antiporter activity"/>
    <property type="evidence" value="ECO:0007669"/>
    <property type="project" value="UniProtKB-KW"/>
</dbReference>
<dbReference type="Pfam" id="PF01554">
    <property type="entry name" value="MatE"/>
    <property type="match status" value="2"/>
</dbReference>
<dbReference type="InterPro" id="IPR002528">
    <property type="entry name" value="MATE_fam"/>
</dbReference>
<protein>
    <recommendedName>
        <fullName evidence="9">Multidrug-efflux transporter</fullName>
    </recommendedName>
</protein>
<evidence type="ECO:0000256" key="6">
    <source>
        <dbReference type="ARBA" id="ARBA00022989"/>
    </source>
</evidence>
<evidence type="ECO:0000313" key="11">
    <source>
        <dbReference type="EMBL" id="SVA01502.1"/>
    </source>
</evidence>
<dbReference type="GO" id="GO:0006811">
    <property type="term" value="P:monoatomic ion transport"/>
    <property type="evidence" value="ECO:0007669"/>
    <property type="project" value="UniProtKB-KW"/>
</dbReference>
<dbReference type="InterPro" id="IPR050222">
    <property type="entry name" value="MATE_MdtK"/>
</dbReference>
<evidence type="ECO:0000256" key="4">
    <source>
        <dbReference type="ARBA" id="ARBA00022475"/>
    </source>
</evidence>
<feature type="transmembrane region" description="Helical" evidence="10">
    <location>
        <begin position="354"/>
        <end position="372"/>
    </location>
</feature>
<keyword evidence="4" id="KW-1003">Cell membrane</keyword>
<dbReference type="GO" id="GO:0042910">
    <property type="term" value="F:xenobiotic transmembrane transporter activity"/>
    <property type="evidence" value="ECO:0007669"/>
    <property type="project" value="InterPro"/>
</dbReference>
<name>A0A381SBN7_9ZZZZ</name>
<proteinExistence type="predicted"/>
<reference evidence="11" key="1">
    <citation type="submission" date="2018-05" db="EMBL/GenBank/DDBJ databases">
        <authorList>
            <person name="Lanie J.A."/>
            <person name="Ng W.-L."/>
            <person name="Kazmierczak K.M."/>
            <person name="Andrzejewski T.M."/>
            <person name="Davidsen T.M."/>
            <person name="Wayne K.J."/>
            <person name="Tettelin H."/>
            <person name="Glass J.I."/>
            <person name="Rusch D."/>
            <person name="Podicherti R."/>
            <person name="Tsui H.-C.T."/>
            <person name="Winkler M.E."/>
        </authorList>
    </citation>
    <scope>NUCLEOTIDE SEQUENCE</scope>
</reference>
<dbReference type="PANTHER" id="PTHR43298:SF2">
    <property type="entry name" value="FMN_FAD EXPORTER YEEO-RELATED"/>
    <property type="match status" value="1"/>
</dbReference>